<gene>
    <name evidence="1" type="ORF">E1750_10560</name>
</gene>
<sequence>MNRFLPKHVGVRTDFAIKMVCAIAIVFIGKNEVFSQTIIPEKLPFTKICSQANFNSFEATFKYSGFPASTTFSVELSDDKGSFSAPIATTTIATADVSASEKTITFAVPTTIKGSETYKLRVKSATGIYSGDFYSFDQKTSFPVYFKKFSQPFYINNQMPNLSLCNGGSVNLSIDNPTPSNPSSSPANFSELKYNWYKNNVLIPGQTGNSLNVNALGLYYAEINYGSCTDVNIRSQEVTVSGTAGNVSAITSSLSNPFCPSAGATTLTATAGNTYVWKKDNVVIPGANAQTYQTNSAGKYSVDVDFGGCKSTATIDLQVNTISSSINVPEISSISEGGTKNVIVTTTALNPVYKWYANGLLIPGATSNSYTVTNTGAYKVSITQNSGCIITDEIAFTVNSIVDTNAVEIPNLISPNNDGVNDVWSIPQAYLSGTNTEILIMNSYGDIVFQTNNYLNNWPESDITFKNINPVFYYIITTSDGKLKKGSITIVK</sequence>
<keyword evidence="2" id="KW-1185">Reference proteome</keyword>
<dbReference type="Pfam" id="PF13585">
    <property type="entry name" value="CHU_C"/>
    <property type="match status" value="1"/>
</dbReference>
<evidence type="ECO:0000313" key="2">
    <source>
        <dbReference type="Proteomes" id="UP000291124"/>
    </source>
</evidence>
<evidence type="ECO:0000313" key="1">
    <source>
        <dbReference type="EMBL" id="QBN19225.1"/>
    </source>
</evidence>
<proteinExistence type="predicted"/>
<protein>
    <submittedName>
        <fullName evidence="1">Gliding motility-associated C-terminal domain-containing protein</fullName>
    </submittedName>
</protein>
<dbReference type="KEGG" id="fnk:E1750_10560"/>
<dbReference type="RefSeq" id="WP_133276744.1">
    <property type="nucleotide sequence ID" value="NZ_CP037933.1"/>
</dbReference>
<dbReference type="Gene3D" id="2.60.40.10">
    <property type="entry name" value="Immunoglobulins"/>
    <property type="match status" value="2"/>
</dbReference>
<organism evidence="1 2">
    <name type="scientific">Flavobacterium nackdongense</name>
    <dbReference type="NCBI Taxonomy" id="2547394"/>
    <lineage>
        <taxon>Bacteria</taxon>
        <taxon>Pseudomonadati</taxon>
        <taxon>Bacteroidota</taxon>
        <taxon>Flavobacteriia</taxon>
        <taxon>Flavobacteriales</taxon>
        <taxon>Flavobacteriaceae</taxon>
        <taxon>Flavobacterium</taxon>
    </lineage>
</organism>
<reference evidence="2" key="1">
    <citation type="submission" date="2019-03" db="EMBL/GenBank/DDBJ databases">
        <title>Flavobacterium sp.</title>
        <authorList>
            <person name="Kim H."/>
        </authorList>
    </citation>
    <scope>NUCLEOTIDE SEQUENCE [LARGE SCALE GENOMIC DNA]</scope>
    <source>
        <strain evidence="2">GS13</strain>
    </source>
</reference>
<dbReference type="InterPro" id="IPR013783">
    <property type="entry name" value="Ig-like_fold"/>
</dbReference>
<name>A0A4P6YEK2_9FLAO</name>
<accession>A0A4P6YEK2</accession>
<dbReference type="Proteomes" id="UP000291124">
    <property type="component" value="Chromosome"/>
</dbReference>
<dbReference type="AlphaFoldDB" id="A0A4P6YEK2"/>
<dbReference type="OrthoDB" id="678019at2"/>
<dbReference type="EMBL" id="CP037933">
    <property type="protein sequence ID" value="QBN19225.1"/>
    <property type="molecule type" value="Genomic_DNA"/>
</dbReference>